<dbReference type="AlphaFoldDB" id="A0AAP0PU93"/>
<sequence length="75" mass="7808">MLAGAGDPSTRPTRRPAVVEVAVGKWGGHKPPDPPYGLHGVPSMAPHDLYDSGGKAAAALHWCHHVMSPPFTGCT</sequence>
<name>A0AAP0PU93_9MAGN</name>
<evidence type="ECO:0000313" key="1">
    <source>
        <dbReference type="EMBL" id="KAK9155065.1"/>
    </source>
</evidence>
<organism evidence="1 2">
    <name type="scientific">Stephania japonica</name>
    <dbReference type="NCBI Taxonomy" id="461633"/>
    <lineage>
        <taxon>Eukaryota</taxon>
        <taxon>Viridiplantae</taxon>
        <taxon>Streptophyta</taxon>
        <taxon>Embryophyta</taxon>
        <taxon>Tracheophyta</taxon>
        <taxon>Spermatophyta</taxon>
        <taxon>Magnoliopsida</taxon>
        <taxon>Ranunculales</taxon>
        <taxon>Menispermaceae</taxon>
        <taxon>Menispermoideae</taxon>
        <taxon>Cissampelideae</taxon>
        <taxon>Stephania</taxon>
    </lineage>
</organism>
<keyword evidence="2" id="KW-1185">Reference proteome</keyword>
<accession>A0AAP0PU93</accession>
<comment type="caution">
    <text evidence="1">The sequence shown here is derived from an EMBL/GenBank/DDBJ whole genome shotgun (WGS) entry which is preliminary data.</text>
</comment>
<evidence type="ECO:0000313" key="2">
    <source>
        <dbReference type="Proteomes" id="UP001417504"/>
    </source>
</evidence>
<proteinExistence type="predicted"/>
<protein>
    <submittedName>
        <fullName evidence="1">Uncharacterized protein</fullName>
    </submittedName>
</protein>
<reference evidence="1 2" key="1">
    <citation type="submission" date="2024-01" db="EMBL/GenBank/DDBJ databases">
        <title>Genome assemblies of Stephania.</title>
        <authorList>
            <person name="Yang L."/>
        </authorList>
    </citation>
    <scope>NUCLEOTIDE SEQUENCE [LARGE SCALE GENOMIC DNA]</scope>
    <source>
        <strain evidence="1">QJT</strain>
        <tissue evidence="1">Leaf</tissue>
    </source>
</reference>
<dbReference type="EMBL" id="JBBNAE010000001">
    <property type="protein sequence ID" value="KAK9155065.1"/>
    <property type="molecule type" value="Genomic_DNA"/>
</dbReference>
<gene>
    <name evidence="1" type="ORF">Sjap_002545</name>
</gene>
<dbReference type="Proteomes" id="UP001417504">
    <property type="component" value="Unassembled WGS sequence"/>
</dbReference>